<reference evidence="3 4" key="1">
    <citation type="submission" date="2014-11" db="EMBL/GenBank/DDBJ databases">
        <authorList>
            <person name="Urmite Genomes Urmite Genomes"/>
        </authorList>
    </citation>
    <scope>NUCLEOTIDE SEQUENCE [LARGE SCALE GENOMIC DNA]</scope>
    <source>
        <strain evidence="3 4">Oc5</strain>
    </source>
</reference>
<dbReference type="EMBL" id="CDGG01000001">
    <property type="protein sequence ID" value="CEI82120.1"/>
    <property type="molecule type" value="Genomic_DNA"/>
</dbReference>
<dbReference type="InterPro" id="IPR011051">
    <property type="entry name" value="RmlC_Cupin_sf"/>
</dbReference>
<dbReference type="GO" id="GO:0019310">
    <property type="term" value="P:inositol catabolic process"/>
    <property type="evidence" value="ECO:0007669"/>
    <property type="project" value="UniProtKB-UniRule"/>
</dbReference>
<evidence type="ECO:0000313" key="3">
    <source>
        <dbReference type="EMBL" id="CEI82120.1"/>
    </source>
</evidence>
<evidence type="ECO:0000256" key="2">
    <source>
        <dbReference type="NCBIfam" id="TIGR04378"/>
    </source>
</evidence>
<dbReference type="AlphaFoldDB" id="A0A0A1M9U9"/>
<evidence type="ECO:0000313" key="4">
    <source>
        <dbReference type="Proteomes" id="UP000040453"/>
    </source>
</evidence>
<keyword evidence="4" id="KW-1185">Reference proteome</keyword>
<dbReference type="OrthoDB" id="9799936at2"/>
<dbReference type="Gene3D" id="2.60.120.10">
    <property type="entry name" value="Jelly Rolls"/>
    <property type="match status" value="2"/>
</dbReference>
<dbReference type="GO" id="GO:0008880">
    <property type="term" value="F:glucuronate isomerase activity"/>
    <property type="evidence" value="ECO:0007669"/>
    <property type="project" value="InterPro"/>
</dbReference>
<keyword evidence="1 3" id="KW-0413">Isomerase</keyword>
<dbReference type="PANTHER" id="PTHR39193">
    <property type="entry name" value="5-DEOXY-GLUCURONATE ISOMERASE"/>
    <property type="match status" value="1"/>
</dbReference>
<dbReference type="EC" id="5.3.1.30" evidence="2"/>
<dbReference type="GO" id="GO:0102482">
    <property type="term" value="F:5-deoxy-D-glucuronate isomerase activity"/>
    <property type="evidence" value="ECO:0007669"/>
    <property type="project" value="UniProtKB-EC"/>
</dbReference>
<accession>A0A0A1M9U9</accession>
<sequence length="270" mass="30456">MSELLVRPKQTPEADGSVIKVSPEDARWGYVGFEVYQLQEGQSFTKETGDREIAVVLLSGKADASTNSNSWDNIGQRTSVFDDSPAYTVYVSSNDQINLKALTDLEIAVCSAPGKGTYEARLITPEDVAVARRGYGSLEREIHNILPADKPADSLFIFEVFTPEGNWSSYPPHKHDQEKLPEESYLEETYYHRTNSPENAFAIQRVYTDDKSLNETIVVKDGDLVLVPKGYHPVSNPPGYKLYYLNVMAGPVREWKFTNDKDHEWLLEKN</sequence>
<dbReference type="SUPFAM" id="SSF51182">
    <property type="entry name" value="RmlC-like cupins"/>
    <property type="match status" value="1"/>
</dbReference>
<gene>
    <name evidence="3" type="primary">iolB_1</name>
    <name evidence="3" type="ORF">BN997_01978</name>
</gene>
<dbReference type="PIRSF" id="PIRSF036628">
    <property type="entry name" value="IolB"/>
    <property type="match status" value="1"/>
</dbReference>
<protein>
    <recommendedName>
        <fullName evidence="2">5-deoxy-glucuronate isomerase</fullName>
        <ecNumber evidence="2">5.3.1.30</ecNumber>
    </recommendedName>
</protein>
<dbReference type="InterPro" id="IPR024203">
    <property type="entry name" value="Deoxy-glucuronate_isom_IolB"/>
</dbReference>
<organism evidence="3 4">
    <name type="scientific">Oceanobacillus oncorhynchi</name>
    <dbReference type="NCBI Taxonomy" id="545501"/>
    <lineage>
        <taxon>Bacteria</taxon>
        <taxon>Bacillati</taxon>
        <taxon>Bacillota</taxon>
        <taxon>Bacilli</taxon>
        <taxon>Bacillales</taxon>
        <taxon>Bacillaceae</taxon>
        <taxon>Oceanobacillus</taxon>
    </lineage>
</organism>
<dbReference type="Proteomes" id="UP000040453">
    <property type="component" value="Unassembled WGS sequence"/>
</dbReference>
<dbReference type="Pfam" id="PF04962">
    <property type="entry name" value="KduI"/>
    <property type="match status" value="1"/>
</dbReference>
<dbReference type="NCBIfam" id="TIGR04378">
    <property type="entry name" value="myo_inos_iolB"/>
    <property type="match status" value="1"/>
</dbReference>
<evidence type="ECO:0000256" key="1">
    <source>
        <dbReference type="ARBA" id="ARBA00023235"/>
    </source>
</evidence>
<dbReference type="PANTHER" id="PTHR39193:SF1">
    <property type="entry name" value="5-DEOXY-GLUCURONATE ISOMERASE"/>
    <property type="match status" value="1"/>
</dbReference>
<dbReference type="RefSeq" id="WP_042531717.1">
    <property type="nucleotide sequence ID" value="NZ_CDGG01000001.1"/>
</dbReference>
<dbReference type="STRING" id="545501.BN997_01978"/>
<dbReference type="InterPro" id="IPR021120">
    <property type="entry name" value="KduI/IolB_isomerase"/>
</dbReference>
<name>A0A0A1M9U9_9BACI</name>
<dbReference type="InterPro" id="IPR014710">
    <property type="entry name" value="RmlC-like_jellyroll"/>
</dbReference>
<proteinExistence type="predicted"/>